<dbReference type="OMA" id="YKECKED"/>
<dbReference type="PROSITE" id="PS50181">
    <property type="entry name" value="FBOX"/>
    <property type="match status" value="1"/>
</dbReference>
<dbReference type="EMBL" id="KQ090393">
    <property type="protein sequence ID" value="KMS96290.1"/>
    <property type="molecule type" value="Genomic_DNA"/>
</dbReference>
<accession>A0A0J8DZI9</accession>
<protein>
    <recommendedName>
        <fullName evidence="1">F-box domain-containing protein</fullName>
    </recommendedName>
</protein>
<dbReference type="SUPFAM" id="SSF81383">
    <property type="entry name" value="F-box domain"/>
    <property type="match status" value="1"/>
</dbReference>
<reference evidence="2 3" key="1">
    <citation type="journal article" date="2014" name="Nature">
        <title>The genome of the recently domesticated crop plant sugar beet (Beta vulgaris).</title>
        <authorList>
            <person name="Dohm J.C."/>
            <person name="Minoche A.E."/>
            <person name="Holtgrawe D."/>
            <person name="Capella-Gutierrez S."/>
            <person name="Zakrzewski F."/>
            <person name="Tafer H."/>
            <person name="Rupp O."/>
            <person name="Sorensen T.R."/>
            <person name="Stracke R."/>
            <person name="Reinhardt R."/>
            <person name="Goesmann A."/>
            <person name="Kraft T."/>
            <person name="Schulz B."/>
            <person name="Stadler P.F."/>
            <person name="Schmidt T."/>
            <person name="Gabaldon T."/>
            <person name="Lehrach H."/>
            <person name="Weisshaar B."/>
            <person name="Himmelbauer H."/>
        </authorList>
    </citation>
    <scope>NUCLEOTIDE SEQUENCE [LARGE SCALE GENOMIC DNA]</scope>
    <source>
        <tissue evidence="2">Taproot</tissue>
    </source>
</reference>
<dbReference type="OrthoDB" id="674184at2759"/>
<dbReference type="Pfam" id="PF12937">
    <property type="entry name" value="F-box-like"/>
    <property type="match status" value="1"/>
</dbReference>
<evidence type="ECO:0000313" key="3">
    <source>
        <dbReference type="Proteomes" id="UP000035740"/>
    </source>
</evidence>
<dbReference type="Gramene" id="KMS96290">
    <property type="protein sequence ID" value="KMS96290"/>
    <property type="gene ID" value="BVRB_000040"/>
</dbReference>
<name>A0A0J8DZI9_BETVV</name>
<dbReference type="AlphaFoldDB" id="A0A0J8DZI9"/>
<dbReference type="PANTHER" id="PTHR35546:SF130">
    <property type="entry name" value="EXPRESSED PROTEIN"/>
    <property type="match status" value="1"/>
</dbReference>
<dbReference type="Pfam" id="PF24750">
    <property type="entry name" value="b-prop_At3g26010-like"/>
    <property type="match status" value="1"/>
</dbReference>
<dbReference type="PANTHER" id="PTHR35546">
    <property type="entry name" value="F-BOX PROTEIN INTERACTION DOMAIN PROTEIN-RELATED"/>
    <property type="match status" value="1"/>
</dbReference>
<proteinExistence type="predicted"/>
<dbReference type="Gene3D" id="1.20.1280.50">
    <property type="match status" value="1"/>
</dbReference>
<dbReference type="InterPro" id="IPR056592">
    <property type="entry name" value="Beta-prop_At3g26010-like"/>
</dbReference>
<dbReference type="Proteomes" id="UP000035740">
    <property type="component" value="Unassembled WGS sequence"/>
</dbReference>
<sequence>MHINNLPDNLLIEILKRLPCQVVLRSESVCKRWLSLISDPFFVRCFIHHHRGSIDHSLPFTLVHQFYYWHHHITETASRKIHLVSEHPILQSRDLLLDFLPCFQHPDPWPIRIVASHGDLVVCHDNKLYSSQQSMYYVCNLLTRQWCALPPILGRHVEDDMAIGLVTYDGENHLLPLFQYKVVRILKVGTCSNDLIVETFSSDTGEWNESLLSCPQSIQRFWQFRTSAVTLNNALHWIINGNNGETIVVFDPFRSINDQCWLIDPPLELKFEMAHVCLGICRDRLRVSTIKGVHPNRMLKVWELQDYGKANWTLKYRICLKEMVFVSDCEFDMLEFSTNLVLSFHPNDEDVVYLRCHNHIMKCHVRKGTLEVVSKCLGDPTFVIRTLTVFPLLHPCWPSSVYCHGKQNLRSLES</sequence>
<organism evidence="2 3">
    <name type="scientific">Beta vulgaris subsp. vulgaris</name>
    <name type="common">Beet</name>
    <dbReference type="NCBI Taxonomy" id="3555"/>
    <lineage>
        <taxon>Eukaryota</taxon>
        <taxon>Viridiplantae</taxon>
        <taxon>Streptophyta</taxon>
        <taxon>Embryophyta</taxon>
        <taxon>Tracheophyta</taxon>
        <taxon>Spermatophyta</taxon>
        <taxon>Magnoliopsida</taxon>
        <taxon>eudicotyledons</taxon>
        <taxon>Gunneridae</taxon>
        <taxon>Pentapetalae</taxon>
        <taxon>Caryophyllales</taxon>
        <taxon>Chenopodiaceae</taxon>
        <taxon>Betoideae</taxon>
        <taxon>Beta</taxon>
    </lineage>
</organism>
<dbReference type="InterPro" id="IPR036047">
    <property type="entry name" value="F-box-like_dom_sf"/>
</dbReference>
<dbReference type="SMART" id="SM00256">
    <property type="entry name" value="FBOX"/>
    <property type="match status" value="1"/>
</dbReference>
<keyword evidence="3" id="KW-1185">Reference proteome</keyword>
<gene>
    <name evidence="2" type="ORF">BVRB_000040</name>
</gene>
<dbReference type="InterPro" id="IPR055290">
    <property type="entry name" value="At3g26010-like"/>
</dbReference>
<evidence type="ECO:0000259" key="1">
    <source>
        <dbReference type="PROSITE" id="PS50181"/>
    </source>
</evidence>
<dbReference type="InterPro" id="IPR001810">
    <property type="entry name" value="F-box_dom"/>
</dbReference>
<evidence type="ECO:0000313" key="2">
    <source>
        <dbReference type="EMBL" id="KMS96290.1"/>
    </source>
</evidence>
<feature type="domain" description="F-box" evidence="1">
    <location>
        <begin position="1"/>
        <end position="45"/>
    </location>
</feature>